<organism evidence="1 2">
    <name type="scientific">Sneathiella chinensis</name>
    <dbReference type="NCBI Taxonomy" id="349750"/>
    <lineage>
        <taxon>Bacteria</taxon>
        <taxon>Pseudomonadati</taxon>
        <taxon>Pseudomonadota</taxon>
        <taxon>Alphaproteobacteria</taxon>
        <taxon>Sneathiellales</taxon>
        <taxon>Sneathiellaceae</taxon>
        <taxon>Sneathiella</taxon>
    </lineage>
</organism>
<accession>A0ABQ5U597</accession>
<dbReference type="RefSeq" id="WP_169561416.1">
    <property type="nucleotide sequence ID" value="NZ_BSNF01000008.1"/>
</dbReference>
<comment type="caution">
    <text evidence="1">The sequence shown here is derived from an EMBL/GenBank/DDBJ whole genome shotgun (WGS) entry which is preliminary data.</text>
</comment>
<protein>
    <recommendedName>
        <fullName evidence="3">Transcriptional regulator</fullName>
    </recommendedName>
</protein>
<gene>
    <name evidence="1" type="ORF">GCM10007924_25580</name>
</gene>
<sequence>MTDANALLTSIQDMDAEIQSYIAETTEGRVIDISGLPNRLAHLHEQVEQGQFDNKDDLVTALQAVLASLDGLSHEIQHHFQKINVQLQVLEPDKE</sequence>
<evidence type="ECO:0000313" key="2">
    <source>
        <dbReference type="Proteomes" id="UP001161409"/>
    </source>
</evidence>
<dbReference type="Proteomes" id="UP001161409">
    <property type="component" value="Unassembled WGS sequence"/>
</dbReference>
<reference evidence="1" key="2">
    <citation type="submission" date="2023-01" db="EMBL/GenBank/DDBJ databases">
        <title>Draft genome sequence of Sneathiella chinensis strain NBRC 103408.</title>
        <authorList>
            <person name="Sun Q."/>
            <person name="Mori K."/>
        </authorList>
    </citation>
    <scope>NUCLEOTIDE SEQUENCE</scope>
    <source>
        <strain evidence="1">NBRC 103408</strain>
    </source>
</reference>
<keyword evidence="2" id="KW-1185">Reference proteome</keyword>
<evidence type="ECO:0008006" key="3">
    <source>
        <dbReference type="Google" id="ProtNLM"/>
    </source>
</evidence>
<reference evidence="1" key="1">
    <citation type="journal article" date="2014" name="Int. J. Syst. Evol. Microbiol.">
        <title>Complete genome of a new Firmicutes species belonging to the dominant human colonic microbiota ('Ruminococcus bicirculans') reveals two chromosomes and a selective capacity to utilize plant glucans.</title>
        <authorList>
            <consortium name="NISC Comparative Sequencing Program"/>
            <person name="Wegmann U."/>
            <person name="Louis P."/>
            <person name="Goesmann A."/>
            <person name="Henrissat B."/>
            <person name="Duncan S.H."/>
            <person name="Flint H.J."/>
        </authorList>
    </citation>
    <scope>NUCLEOTIDE SEQUENCE</scope>
    <source>
        <strain evidence="1">NBRC 103408</strain>
    </source>
</reference>
<evidence type="ECO:0000313" key="1">
    <source>
        <dbReference type="EMBL" id="GLQ07337.1"/>
    </source>
</evidence>
<dbReference type="EMBL" id="BSNF01000008">
    <property type="protein sequence ID" value="GLQ07337.1"/>
    <property type="molecule type" value="Genomic_DNA"/>
</dbReference>
<proteinExistence type="predicted"/>
<name>A0ABQ5U597_9PROT</name>